<name>A0A9J6G8Q0_HAELO</name>
<reference evidence="1 2" key="1">
    <citation type="journal article" date="2020" name="Cell">
        <title>Large-Scale Comparative Analyses of Tick Genomes Elucidate Their Genetic Diversity and Vector Capacities.</title>
        <authorList>
            <consortium name="Tick Genome and Microbiome Consortium (TIGMIC)"/>
            <person name="Jia N."/>
            <person name="Wang J."/>
            <person name="Shi W."/>
            <person name="Du L."/>
            <person name="Sun Y."/>
            <person name="Zhan W."/>
            <person name="Jiang J.F."/>
            <person name="Wang Q."/>
            <person name="Zhang B."/>
            <person name="Ji P."/>
            <person name="Bell-Sakyi L."/>
            <person name="Cui X.M."/>
            <person name="Yuan T.T."/>
            <person name="Jiang B.G."/>
            <person name="Yang W.F."/>
            <person name="Lam T.T."/>
            <person name="Chang Q.C."/>
            <person name="Ding S.J."/>
            <person name="Wang X.J."/>
            <person name="Zhu J.G."/>
            <person name="Ruan X.D."/>
            <person name="Zhao L."/>
            <person name="Wei J.T."/>
            <person name="Ye R.Z."/>
            <person name="Que T.C."/>
            <person name="Du C.H."/>
            <person name="Zhou Y.H."/>
            <person name="Cheng J.X."/>
            <person name="Dai P.F."/>
            <person name="Guo W.B."/>
            <person name="Han X.H."/>
            <person name="Huang E.J."/>
            <person name="Li L.F."/>
            <person name="Wei W."/>
            <person name="Gao Y.C."/>
            <person name="Liu J.Z."/>
            <person name="Shao H.Z."/>
            <person name="Wang X."/>
            <person name="Wang C.C."/>
            <person name="Yang T.C."/>
            <person name="Huo Q.B."/>
            <person name="Li W."/>
            <person name="Chen H.Y."/>
            <person name="Chen S.E."/>
            <person name="Zhou L.G."/>
            <person name="Ni X.B."/>
            <person name="Tian J.H."/>
            <person name="Sheng Y."/>
            <person name="Liu T."/>
            <person name="Pan Y.S."/>
            <person name="Xia L.Y."/>
            <person name="Li J."/>
            <person name="Zhao F."/>
            <person name="Cao W.C."/>
        </authorList>
    </citation>
    <scope>NUCLEOTIDE SEQUENCE [LARGE SCALE GENOMIC DNA]</scope>
    <source>
        <strain evidence="1">HaeL-2018</strain>
    </source>
</reference>
<proteinExistence type="predicted"/>
<keyword evidence="2" id="KW-1185">Reference proteome</keyword>
<evidence type="ECO:0000313" key="1">
    <source>
        <dbReference type="EMBL" id="KAH9371677.1"/>
    </source>
</evidence>
<dbReference type="OMA" id="AMPYEEN"/>
<protein>
    <recommendedName>
        <fullName evidence="3">DUF4371 domain-containing protein</fullName>
    </recommendedName>
</protein>
<dbReference type="Proteomes" id="UP000821853">
    <property type="component" value="Chromosome 3"/>
</dbReference>
<sequence length="62" mass="6863">MIDESTDITSSKHLCVVARVFESEKASDAFFDLVRVEDASADGLYKAVVSVFEKAAMPYEEN</sequence>
<comment type="caution">
    <text evidence="1">The sequence shown here is derived from an EMBL/GenBank/DDBJ whole genome shotgun (WGS) entry which is preliminary data.</text>
</comment>
<dbReference type="AlphaFoldDB" id="A0A9J6G8Q0"/>
<organism evidence="1 2">
    <name type="scientific">Haemaphysalis longicornis</name>
    <name type="common">Bush tick</name>
    <dbReference type="NCBI Taxonomy" id="44386"/>
    <lineage>
        <taxon>Eukaryota</taxon>
        <taxon>Metazoa</taxon>
        <taxon>Ecdysozoa</taxon>
        <taxon>Arthropoda</taxon>
        <taxon>Chelicerata</taxon>
        <taxon>Arachnida</taxon>
        <taxon>Acari</taxon>
        <taxon>Parasitiformes</taxon>
        <taxon>Ixodida</taxon>
        <taxon>Ixodoidea</taxon>
        <taxon>Ixodidae</taxon>
        <taxon>Haemaphysalinae</taxon>
        <taxon>Haemaphysalis</taxon>
    </lineage>
</organism>
<accession>A0A9J6G8Q0</accession>
<dbReference type="VEuPathDB" id="VectorBase:HLOH_049325"/>
<evidence type="ECO:0000313" key="2">
    <source>
        <dbReference type="Proteomes" id="UP000821853"/>
    </source>
</evidence>
<gene>
    <name evidence="1" type="ORF">HPB48_020494</name>
</gene>
<evidence type="ECO:0008006" key="3">
    <source>
        <dbReference type="Google" id="ProtNLM"/>
    </source>
</evidence>
<dbReference type="EMBL" id="JABSTR010000005">
    <property type="protein sequence ID" value="KAH9371677.1"/>
    <property type="molecule type" value="Genomic_DNA"/>
</dbReference>
<dbReference type="OrthoDB" id="6513074at2759"/>